<gene>
    <name evidence="2" type="ORF">ET495_06060</name>
</gene>
<evidence type="ECO:0000313" key="3">
    <source>
        <dbReference type="Proteomes" id="UP000291758"/>
    </source>
</evidence>
<dbReference type="RefSeq" id="WP_129203448.1">
    <property type="nucleotide sequence ID" value="NZ_CP035495.1"/>
</dbReference>
<dbReference type="PROSITE" id="PS51384">
    <property type="entry name" value="FAD_FR"/>
    <property type="match status" value="1"/>
</dbReference>
<keyword evidence="3" id="KW-1185">Reference proteome</keyword>
<dbReference type="Gene3D" id="3.40.50.80">
    <property type="entry name" value="Nucleotide-binding domain of ferredoxin-NADP reductase (FNR) module"/>
    <property type="match status" value="1"/>
</dbReference>
<evidence type="ECO:0000313" key="2">
    <source>
        <dbReference type="EMBL" id="QAY62882.1"/>
    </source>
</evidence>
<dbReference type="InterPro" id="IPR013113">
    <property type="entry name" value="SIP_FAD-bd"/>
</dbReference>
<dbReference type="EMBL" id="CP035495">
    <property type="protein sequence ID" value="QAY62882.1"/>
    <property type="molecule type" value="Genomic_DNA"/>
</dbReference>
<dbReference type="InterPro" id="IPR007037">
    <property type="entry name" value="SIP_rossman_dom"/>
</dbReference>
<dbReference type="KEGG" id="xyl:ET495_06060"/>
<dbReference type="InterPro" id="IPR017927">
    <property type="entry name" value="FAD-bd_FR_type"/>
</dbReference>
<dbReference type="Pfam" id="PF04954">
    <property type="entry name" value="SIP"/>
    <property type="match status" value="1"/>
</dbReference>
<dbReference type="AlphaFoldDB" id="A0A4P6EJW3"/>
<feature type="domain" description="FAD-binding FR-type" evidence="1">
    <location>
        <begin position="22"/>
        <end position="147"/>
    </location>
</feature>
<reference evidence="2 3" key="1">
    <citation type="submission" date="2019-01" db="EMBL/GenBank/DDBJ databases">
        <title>Genome sequencing of strain 2JSPR-7.</title>
        <authorList>
            <person name="Heo J."/>
            <person name="Kim S.-J."/>
            <person name="Kim J.-S."/>
            <person name="Hong S.-B."/>
            <person name="Kwon S.-W."/>
        </authorList>
    </citation>
    <scope>NUCLEOTIDE SEQUENCE [LARGE SCALE GENOMIC DNA]</scope>
    <source>
        <strain evidence="2 3">2JSPR-7</strain>
    </source>
</reference>
<dbReference type="Proteomes" id="UP000291758">
    <property type="component" value="Chromosome"/>
</dbReference>
<evidence type="ECO:0000259" key="1">
    <source>
        <dbReference type="PROSITE" id="PS51384"/>
    </source>
</evidence>
<dbReference type="PANTHER" id="PTHR30157">
    <property type="entry name" value="FERRIC REDUCTASE, NADPH-DEPENDENT"/>
    <property type="match status" value="1"/>
</dbReference>
<dbReference type="SUPFAM" id="SSF63380">
    <property type="entry name" value="Riboflavin synthase domain-like"/>
    <property type="match status" value="1"/>
</dbReference>
<dbReference type="CDD" id="cd06193">
    <property type="entry name" value="siderophore_interacting"/>
    <property type="match status" value="1"/>
</dbReference>
<protein>
    <submittedName>
        <fullName evidence="2">Siderophore-interacting protein</fullName>
    </submittedName>
</protein>
<dbReference type="PANTHER" id="PTHR30157:SF0">
    <property type="entry name" value="NADPH-DEPENDENT FERRIC-CHELATE REDUCTASE"/>
    <property type="match status" value="1"/>
</dbReference>
<dbReference type="Pfam" id="PF08021">
    <property type="entry name" value="FAD_binding_9"/>
    <property type="match status" value="1"/>
</dbReference>
<dbReference type="InterPro" id="IPR039374">
    <property type="entry name" value="SIP_fam"/>
</dbReference>
<dbReference type="OrthoDB" id="9814826at2"/>
<accession>A0A4P6EJW3</accession>
<sequence>MPVTAAPANTTGHVTRHRVEPLGRRILTVVRCEDVTPRYRRIVLSGPGLDGFSFVRFACTDHVKVVLPDPSSGEVALPVPTPQGPRLPDGSRPVMRDYTVRAWDAHAGELTLDFVIHEHGPAGRWAAQATAGDRIGVLGPRGHVLLPQGYPTYLAVGDATALPAVARVVEELPDGARATAIIEVANADEEQPLTARDGVEVIWVHQAPGALDAAVRAWTPPDGTDWFAVAAGEAGAMTAVRRYLRHEVGLPKQQVAADGYWKRGVAGLDHHAVTVGDD</sequence>
<dbReference type="GO" id="GO:0016491">
    <property type="term" value="F:oxidoreductase activity"/>
    <property type="evidence" value="ECO:0007669"/>
    <property type="project" value="InterPro"/>
</dbReference>
<proteinExistence type="predicted"/>
<dbReference type="InterPro" id="IPR039261">
    <property type="entry name" value="FNR_nucleotide-bd"/>
</dbReference>
<name>A0A4P6EJW3_9MICO</name>
<dbReference type="Gene3D" id="2.40.30.10">
    <property type="entry name" value="Translation factors"/>
    <property type="match status" value="1"/>
</dbReference>
<organism evidence="2 3">
    <name type="scientific">Xylanimonas allomyrinae</name>
    <dbReference type="NCBI Taxonomy" id="2509459"/>
    <lineage>
        <taxon>Bacteria</taxon>
        <taxon>Bacillati</taxon>
        <taxon>Actinomycetota</taxon>
        <taxon>Actinomycetes</taxon>
        <taxon>Micrococcales</taxon>
        <taxon>Promicromonosporaceae</taxon>
        <taxon>Xylanimonas</taxon>
    </lineage>
</organism>
<dbReference type="InterPro" id="IPR017938">
    <property type="entry name" value="Riboflavin_synthase-like_b-brl"/>
</dbReference>